<proteinExistence type="predicted"/>
<feature type="region of interest" description="Disordered" evidence="3">
    <location>
        <begin position="499"/>
        <end position="577"/>
    </location>
</feature>
<dbReference type="VEuPathDB" id="FungiDB:BON22_2728"/>
<organism evidence="6">
    <name type="scientific">Cyberlindnera fabianii</name>
    <name type="common">Yeast</name>
    <name type="synonym">Hansenula fabianii</name>
    <dbReference type="NCBI Taxonomy" id="36022"/>
    <lineage>
        <taxon>Eukaryota</taxon>
        <taxon>Fungi</taxon>
        <taxon>Dikarya</taxon>
        <taxon>Ascomycota</taxon>
        <taxon>Saccharomycotina</taxon>
        <taxon>Saccharomycetes</taxon>
        <taxon>Phaffomycetales</taxon>
        <taxon>Phaffomycetaceae</taxon>
        <taxon>Cyberlindnera</taxon>
    </lineage>
</organism>
<dbReference type="PANTHER" id="PTHR11081:SF72">
    <property type="entry name" value="HOLLIDAY JUNCTION RESOLVASE YEN1"/>
    <property type="match status" value="1"/>
</dbReference>
<dbReference type="OrthoDB" id="3981129at2759"/>
<dbReference type="Pfam" id="PF00867">
    <property type="entry name" value="XPG_I"/>
    <property type="match status" value="1"/>
</dbReference>
<feature type="domain" description="XPG-I" evidence="4">
    <location>
        <begin position="151"/>
        <end position="222"/>
    </location>
</feature>
<keyword evidence="1" id="KW-0540">Nuclease</keyword>
<dbReference type="SUPFAM" id="SSF88723">
    <property type="entry name" value="PIN domain-like"/>
    <property type="match status" value="1"/>
</dbReference>
<feature type="compositionally biased region" description="Polar residues" evidence="3">
    <location>
        <begin position="742"/>
        <end position="755"/>
    </location>
</feature>
<evidence type="ECO:0000256" key="2">
    <source>
        <dbReference type="ARBA" id="ARBA00022801"/>
    </source>
</evidence>
<evidence type="ECO:0000256" key="1">
    <source>
        <dbReference type="ARBA" id="ARBA00022722"/>
    </source>
</evidence>
<feature type="region of interest" description="Disordered" evidence="3">
    <location>
        <begin position="841"/>
        <end position="860"/>
    </location>
</feature>
<protein>
    <submittedName>
        <fullName evidence="6">CYFA0S09e03994g1_1</fullName>
    </submittedName>
</protein>
<name>A0A061AZ11_CYBFA</name>
<reference evidence="6" key="1">
    <citation type="journal article" date="2014" name="Genome Announc.">
        <title>Genome sequence of the yeast Cyberlindnera fabianii (Hansenula fabianii).</title>
        <authorList>
            <person name="Freel K.C."/>
            <person name="Sarilar V."/>
            <person name="Neuveglise C."/>
            <person name="Devillers H."/>
            <person name="Friedrich A."/>
            <person name="Schacherer J."/>
        </authorList>
    </citation>
    <scope>NUCLEOTIDE SEQUENCE</scope>
    <source>
        <strain evidence="6">YJS4271</strain>
    </source>
</reference>
<gene>
    <name evidence="6" type="ORF">CYFA0S_09e03994g</name>
</gene>
<dbReference type="SUPFAM" id="SSF47807">
    <property type="entry name" value="5' to 3' exonuclease, C-terminal subdomain"/>
    <property type="match status" value="1"/>
</dbReference>
<evidence type="ECO:0000313" key="6">
    <source>
        <dbReference type="EMBL" id="CDR42457.1"/>
    </source>
</evidence>
<feature type="region of interest" description="Disordered" evidence="3">
    <location>
        <begin position="801"/>
        <end position="832"/>
    </location>
</feature>
<dbReference type="GO" id="GO:0006281">
    <property type="term" value="P:DNA repair"/>
    <property type="evidence" value="ECO:0007669"/>
    <property type="project" value="UniProtKB-ARBA"/>
</dbReference>
<feature type="compositionally biased region" description="Basic residues" evidence="3">
    <location>
        <begin position="503"/>
        <end position="518"/>
    </location>
</feature>
<sequence length="1048" mass="117181">MGVPAIWDILRENDAFDKRVPFAEFVQSWRTHNHTPVRIAIDAYQWLFESRAGITPELETQLPQDVLVSKALQLFMSRTRELIALNVSFVYVFDGCFKPTFKRKLGSSSDEQFLNTQDFEEYQESVRDQLNATNYDTYDSAEVKEVKKMLRAWNITYVEAPADGEAEAARLQKDNVVDYVLSNDTDTLAYGATAMLRNFSKAVDDVPSSSAHRSDSGTQFMVTPLYSTQIQDITGLDADRFTFFSIMMGADYNYGVSKIGAKRAQQLSLCGTRVIKQYVSTFPYDDLEDFSEELKTLYRSHLPKRDRLVKYKKLQDRVNKLVKESPKALFGRNEKLVLNGWAPDFVVSLYFNPTLAPNRFTWKAGSTNVGDSPYDPSTLDINTLFKCLSKGPSNIVDINRFFAREMTQCHLPRHIISIMGETWSNQETVKFEDIRDRKQGALQDRVVRIRHWLLPEFELKGTYIDPDERSKGSLTSIPLGILPEMLQESLDDLQKERDLLKKSPSKSPKKSPKKRLPRSSKSFTQDQLSPEKLSPRKVKRGETTQLLAPPKPKNLTSELKALDEQNKPTKKSKMFMPSSELLHRYTSSSSFFQPHPLLSASPDKNATAIDPAVLPPPTSKRQPVAKGSISPTLPPGGFSDAIPPFDDLMSKPSTSLSKSTASLTLPFSKSISNSRNVTQSICTMSASESSHEAPRAAALGYSSSHARPSISAQLSERIEPTSHKRSKSLTFSRLTETDPPVASTSSAAHLWNSSKRANETPPAYNSPPKRLKRRKTNFQSTSTNTDSDDYAYYKTIDPISLSPRSISPGSPHNVKPGPSPLSPRLGGPVLKKVKSDTNTIYFERDGSPRTSFAMGSDDVNNSTKMALQGATSPLMSKTRDQKKHGLLARRMSMDKDDKGHPNWVKNLDIPVKGTPSLTQSLFHRLPNELDNDKINGIDQKKIVIDLTSDKDDGDEPTTTLNTALVKKGIKRSFYGSPAKELIEDLSFGDFGDDDDANEDNDMINSSIQVISNPMKSVKRQLDLHILPTKDVVELVDLDSSFSDGDEDS</sequence>
<dbReference type="GO" id="GO:0008409">
    <property type="term" value="F:5'-3' exonuclease activity"/>
    <property type="evidence" value="ECO:0007669"/>
    <property type="project" value="TreeGrafter"/>
</dbReference>
<dbReference type="CDD" id="cd09870">
    <property type="entry name" value="PIN_YEN1"/>
    <property type="match status" value="1"/>
</dbReference>
<dbReference type="AlphaFoldDB" id="A0A061AZ11"/>
<dbReference type="PANTHER" id="PTHR11081">
    <property type="entry name" value="FLAP ENDONUCLEASE FAMILY MEMBER"/>
    <property type="match status" value="1"/>
</dbReference>
<dbReference type="InterPro" id="IPR006085">
    <property type="entry name" value="XPG_DNA_repair_N"/>
</dbReference>
<feature type="compositionally biased region" description="Polar residues" evidence="3">
    <location>
        <begin position="701"/>
        <end position="714"/>
    </location>
</feature>
<dbReference type="InterPro" id="IPR036279">
    <property type="entry name" value="5-3_exonuclease_C_sf"/>
</dbReference>
<evidence type="ECO:0000259" key="4">
    <source>
        <dbReference type="SMART" id="SM00484"/>
    </source>
</evidence>
<dbReference type="SMART" id="SM00485">
    <property type="entry name" value="XPGN"/>
    <property type="match status" value="1"/>
</dbReference>
<evidence type="ECO:0000259" key="5">
    <source>
        <dbReference type="SMART" id="SM00485"/>
    </source>
</evidence>
<dbReference type="EMBL" id="LK052894">
    <property type="protein sequence ID" value="CDR42457.1"/>
    <property type="molecule type" value="Genomic_DNA"/>
</dbReference>
<dbReference type="InterPro" id="IPR006084">
    <property type="entry name" value="XPG/Rad2"/>
</dbReference>
<dbReference type="GO" id="GO:0017108">
    <property type="term" value="F:5'-flap endonuclease activity"/>
    <property type="evidence" value="ECO:0007669"/>
    <property type="project" value="TreeGrafter"/>
</dbReference>
<dbReference type="InterPro" id="IPR029060">
    <property type="entry name" value="PIN-like_dom_sf"/>
</dbReference>
<feature type="region of interest" description="Disordered" evidence="3">
    <location>
        <begin position="682"/>
        <end position="789"/>
    </location>
</feature>
<feature type="region of interest" description="Disordered" evidence="3">
    <location>
        <begin position="593"/>
        <end position="659"/>
    </location>
</feature>
<dbReference type="SMART" id="SM00484">
    <property type="entry name" value="XPGI"/>
    <property type="match status" value="1"/>
</dbReference>
<dbReference type="GO" id="GO:0005737">
    <property type="term" value="C:cytoplasm"/>
    <property type="evidence" value="ECO:0007669"/>
    <property type="project" value="TreeGrafter"/>
</dbReference>
<accession>A0A061AZ11</accession>
<dbReference type="Gene3D" id="3.40.50.1010">
    <property type="entry name" value="5'-nuclease"/>
    <property type="match status" value="1"/>
</dbReference>
<evidence type="ECO:0000256" key="3">
    <source>
        <dbReference type="SAM" id="MobiDB-lite"/>
    </source>
</evidence>
<dbReference type="InterPro" id="IPR006086">
    <property type="entry name" value="XPG-I_dom"/>
</dbReference>
<dbReference type="PRINTS" id="PR00853">
    <property type="entry name" value="XPGRADSUPER"/>
</dbReference>
<dbReference type="GO" id="GO:0005634">
    <property type="term" value="C:nucleus"/>
    <property type="evidence" value="ECO:0007669"/>
    <property type="project" value="TreeGrafter"/>
</dbReference>
<dbReference type="Pfam" id="PF00752">
    <property type="entry name" value="XPG_N"/>
    <property type="match status" value="1"/>
</dbReference>
<feature type="domain" description="XPG N-terminal" evidence="5">
    <location>
        <begin position="1"/>
        <end position="115"/>
    </location>
</feature>
<feature type="compositionally biased region" description="Low complexity" evidence="3">
    <location>
        <begin position="650"/>
        <end position="659"/>
    </location>
</feature>
<keyword evidence="2" id="KW-0378">Hydrolase</keyword>